<accession>A0A840NF63</accession>
<dbReference type="EMBL" id="JACHIV010000001">
    <property type="protein sequence ID" value="MBB5068878.1"/>
    <property type="molecule type" value="Genomic_DNA"/>
</dbReference>
<name>A0A840NF63_9PSEU</name>
<dbReference type="RefSeq" id="WP_184478641.1">
    <property type="nucleotide sequence ID" value="NZ_JACHIV010000001.1"/>
</dbReference>
<comment type="caution">
    <text evidence="1">The sequence shown here is derived from an EMBL/GenBank/DDBJ whole genome shotgun (WGS) entry which is preliminary data.</text>
</comment>
<evidence type="ECO:0008006" key="3">
    <source>
        <dbReference type="Google" id="ProtNLM"/>
    </source>
</evidence>
<protein>
    <recommendedName>
        <fullName evidence="3">DUF4242 domain-containing protein</fullName>
    </recommendedName>
</protein>
<keyword evidence="2" id="KW-1185">Reference proteome</keyword>
<evidence type="ECO:0000313" key="2">
    <source>
        <dbReference type="Proteomes" id="UP000580474"/>
    </source>
</evidence>
<sequence length="178" mass="19564">MSLYLYEIVPTDSARPETEKLLSAFDAAARTAGGEVIESQVTGSLDRVFVVVEAADDADLGSALNTERLPEVAELSGPHLVRLVGAELADVKAARPEAGYLVEWDFPADLDMDTYLANKKAKAPKYAEVPEVTFLRTYVREDMAKCLCFYDAPDEDVVRKARDVVSTPIDRLHTLDRG</sequence>
<dbReference type="Pfam" id="PF14026">
    <property type="entry name" value="SCO4226-like"/>
    <property type="match status" value="1"/>
</dbReference>
<evidence type="ECO:0000313" key="1">
    <source>
        <dbReference type="EMBL" id="MBB5068878.1"/>
    </source>
</evidence>
<reference evidence="1 2" key="1">
    <citation type="submission" date="2020-08" db="EMBL/GenBank/DDBJ databases">
        <title>Sequencing the genomes of 1000 actinobacteria strains.</title>
        <authorList>
            <person name="Klenk H.-P."/>
        </authorList>
    </citation>
    <scope>NUCLEOTIDE SEQUENCE [LARGE SCALE GENOMIC DNA]</scope>
    <source>
        <strain evidence="1 2">DSM 45582</strain>
    </source>
</reference>
<organism evidence="1 2">
    <name type="scientific">Saccharopolyspora gloriosae</name>
    <dbReference type="NCBI Taxonomy" id="455344"/>
    <lineage>
        <taxon>Bacteria</taxon>
        <taxon>Bacillati</taxon>
        <taxon>Actinomycetota</taxon>
        <taxon>Actinomycetes</taxon>
        <taxon>Pseudonocardiales</taxon>
        <taxon>Pseudonocardiaceae</taxon>
        <taxon>Saccharopolyspora</taxon>
    </lineage>
</organism>
<dbReference type="InterPro" id="IPR025336">
    <property type="entry name" value="SCO4226-like"/>
</dbReference>
<proteinExistence type="predicted"/>
<dbReference type="Proteomes" id="UP000580474">
    <property type="component" value="Unassembled WGS sequence"/>
</dbReference>
<gene>
    <name evidence="1" type="ORF">BJ969_001966</name>
</gene>
<dbReference type="AlphaFoldDB" id="A0A840NF63"/>